<keyword evidence="5" id="KW-0333">Golgi apparatus</keyword>
<evidence type="ECO:0000313" key="9">
    <source>
        <dbReference type="Proteomes" id="UP000030693"/>
    </source>
</evidence>
<protein>
    <recommendedName>
        <fullName evidence="5">Fucosyltransferase</fullName>
        <ecNumber evidence="5">2.4.1.-</ecNumber>
    </recommendedName>
</protein>
<dbReference type="STRING" id="691883.A0A058ZD19"/>
<dbReference type="InterPro" id="IPR001503">
    <property type="entry name" value="Glyco_trans_10"/>
</dbReference>
<dbReference type="EC" id="2.4.1.-" evidence="5"/>
<feature type="region of interest" description="Disordered" evidence="6">
    <location>
        <begin position="134"/>
        <end position="156"/>
    </location>
</feature>
<evidence type="ECO:0000256" key="6">
    <source>
        <dbReference type="SAM" id="MobiDB-lite"/>
    </source>
</evidence>
<dbReference type="PANTHER" id="PTHR11929">
    <property type="entry name" value="ALPHA- 1,3 -FUCOSYLTRANSFERASE"/>
    <property type="match status" value="1"/>
</dbReference>
<dbReference type="InterPro" id="IPR055270">
    <property type="entry name" value="Glyco_tran_10_C"/>
</dbReference>
<dbReference type="GO" id="GO:0046920">
    <property type="term" value="F:alpha-(1-&gt;3)-fucosyltransferase activity"/>
    <property type="evidence" value="ECO:0007669"/>
    <property type="project" value="TreeGrafter"/>
</dbReference>
<feature type="region of interest" description="Disordered" evidence="6">
    <location>
        <begin position="72"/>
        <end position="94"/>
    </location>
</feature>
<dbReference type="GO" id="GO:0032580">
    <property type="term" value="C:Golgi cisterna membrane"/>
    <property type="evidence" value="ECO:0007669"/>
    <property type="project" value="UniProtKB-SubCell"/>
</dbReference>
<keyword evidence="3 5" id="KW-0328">Glycosyltransferase</keyword>
<dbReference type="OrthoDB" id="427096at2759"/>
<keyword evidence="5" id="KW-0812">Transmembrane</keyword>
<evidence type="ECO:0000256" key="2">
    <source>
        <dbReference type="ARBA" id="ARBA00008919"/>
    </source>
</evidence>
<dbReference type="Proteomes" id="UP000030693">
    <property type="component" value="Unassembled WGS sequence"/>
</dbReference>
<keyword evidence="9" id="KW-1185">Reference proteome</keyword>
<evidence type="ECO:0000259" key="7">
    <source>
        <dbReference type="Pfam" id="PF00852"/>
    </source>
</evidence>
<reference evidence="8" key="1">
    <citation type="submission" date="2013-04" db="EMBL/GenBank/DDBJ databases">
        <title>The Genome Sequence of Fonticula alba ATCC 38817.</title>
        <authorList>
            <consortium name="The Broad Institute Genomics Platform"/>
            <person name="Russ C."/>
            <person name="Cuomo C."/>
            <person name="Burger G."/>
            <person name="Gray M.W."/>
            <person name="Holland P.W.H."/>
            <person name="King N."/>
            <person name="Lang F.B.F."/>
            <person name="Roger A.J."/>
            <person name="Ruiz-Trillo I."/>
            <person name="Brown M."/>
            <person name="Walker B."/>
            <person name="Young S."/>
            <person name="Zeng Q."/>
            <person name="Gargeya S."/>
            <person name="Fitzgerald M."/>
            <person name="Haas B."/>
            <person name="Abouelleil A."/>
            <person name="Allen A.W."/>
            <person name="Alvarado L."/>
            <person name="Arachchi H.M."/>
            <person name="Berlin A.M."/>
            <person name="Chapman S.B."/>
            <person name="Gainer-Dewar J."/>
            <person name="Goldberg J."/>
            <person name="Griggs A."/>
            <person name="Gujja S."/>
            <person name="Hansen M."/>
            <person name="Howarth C."/>
            <person name="Imamovic A."/>
            <person name="Ireland A."/>
            <person name="Larimer J."/>
            <person name="McCowan C."/>
            <person name="Murphy C."/>
            <person name="Pearson M."/>
            <person name="Poon T.W."/>
            <person name="Priest M."/>
            <person name="Roberts A."/>
            <person name="Saif S."/>
            <person name="Shea T."/>
            <person name="Sisk P."/>
            <person name="Sykes S."/>
            <person name="Wortman J."/>
            <person name="Nusbaum C."/>
            <person name="Birren B."/>
        </authorList>
    </citation>
    <scope>NUCLEOTIDE SEQUENCE [LARGE SCALE GENOMIC DNA]</scope>
    <source>
        <strain evidence="8">ATCC 38817</strain>
    </source>
</reference>
<accession>A0A058ZD19</accession>
<keyword evidence="4 5" id="KW-0808">Transferase</keyword>
<comment type="subcellular location">
    <subcellularLocation>
        <location evidence="5">Golgi apparatus</location>
        <location evidence="5">Golgi stack membrane</location>
        <topology evidence="5">Single-pass type II membrane protein</topology>
    </subcellularLocation>
</comment>
<sequence length="1163" mass="125171">MRDDALLHPLPGRPPTSASAGFWTLRRRLRLPRRLRDFGILLGLTAGLLYMLAGWPGPPDGRHAAEPPIEVARGAKSPPERPLDLAPAAPPSPDPARLDVIAAAADSTRLGRFLRSSTGGGHWLAGWEPLPMVAGAASTDSDTGPSSDETSHGPRSARHLVLVVPWHDEADPGRRAEYLAALRRNLALLEAGPLGLDRVVLLVAASGREALVPGSDEFDLPASSDAVAAMDALAGADRARVAIRLVPSVGSVLQAASRAGVRQTDLTDLQGRVSLWHALRTADAACAALGDACSGPGRRCPRPECVRILANADISLDASIGLLRLDPWLGRFDGDANLGADAMAEDTRAADLLQRARRSRRSVEHVAPPGGGPASKRIAYFLSRHEAVSSPLAPDMCGEAYAGSHDVVAWMHGLDEQADYRVYRDRSAGAGKAPRPLPKEDLALIPLGSVGYENRLMYEFSASGLFIPMNPCFSIRSFHHHQSGRRAWRAPSTDRSIDSLLSGFRANTDGRSLYVRPTFHHLDPRLAAGRPADVWRDLFLAYDREQVRPYVDLKLIGWILRRSVRLVDDEATDQAGIAAEVAESDAVVGAQPETLCRVPLALRDLVAGFCDRLRRVSGNKRSRWDCDLLPCEVIDPRQALSQRFTCGAAPHQIVCERWTSLPGLFRRPAGALASPEGAGALPVHYEGRFAADASFFDKLAKLAQANKVQHIFSHMGESLSGHPAALRAVFLQTLSPEPEDRFGLATLATRAEQCTDRLALPALPADLLPPANMPPVFGWSIGHMSHLFRDRSWHYLRHLDLGSFASDRTASDLALEWRQRPGGVLFLAHNCRNASWRAQSVLALDRALRRGYSPDARGGAFDLARVVPASEAPGRVEQPGGPTTATATATATGSQATAFAETSSVSGSVDRPGRCLNNMAWPLPAQCHPDAVVLSPPLLAECREIAQTEREGGRAGKIALMRRYRFVVSIENVHECDYVTEKLWDALAAGAIPIYLGPPADPPGAPLDPAPWQWCHLGAALRFSPRPMGCLDDGPLAGTGGSETEDPVADWEFLNDRSTVGINAAAAQVARAIHRLEHSLDLAARFFAWRSVVDETAAGAKFRAFLARVAALQALDQIELLPSPAGDPAPAGPNPGGTSALPPPTEEDCHVCRRLLQLNRRPG</sequence>
<dbReference type="PANTHER" id="PTHR11929:SF194">
    <property type="entry name" value="ALPHA-(1,3)-FUCOSYLTRANSFERASE 10"/>
    <property type="match status" value="1"/>
</dbReference>
<feature type="compositionally biased region" description="Polar residues" evidence="6">
    <location>
        <begin position="138"/>
        <end position="148"/>
    </location>
</feature>
<gene>
    <name evidence="8" type="ORF">H696_01677</name>
</gene>
<dbReference type="UniPathway" id="UPA00378"/>
<dbReference type="EMBL" id="KB932202">
    <property type="protein sequence ID" value="KCV72279.1"/>
    <property type="molecule type" value="Genomic_DNA"/>
</dbReference>
<name>A0A058ZD19_FONAL</name>
<comment type="similarity">
    <text evidence="2 5">Belongs to the glycosyltransferase 10 family.</text>
</comment>
<dbReference type="SUPFAM" id="SSF53756">
    <property type="entry name" value="UDP-Glycosyltransferase/glycogen phosphorylase"/>
    <property type="match status" value="1"/>
</dbReference>
<keyword evidence="5" id="KW-0472">Membrane</keyword>
<feature type="transmembrane region" description="Helical" evidence="5">
    <location>
        <begin position="35"/>
        <end position="55"/>
    </location>
</feature>
<dbReference type="Pfam" id="PF00852">
    <property type="entry name" value="Glyco_transf_10"/>
    <property type="match status" value="1"/>
</dbReference>
<evidence type="ECO:0000256" key="5">
    <source>
        <dbReference type="RuleBase" id="RU003832"/>
    </source>
</evidence>
<dbReference type="Gene3D" id="3.40.50.11660">
    <property type="entry name" value="Glycosyl transferase family 10, C-terminal domain"/>
    <property type="match status" value="1"/>
</dbReference>
<comment type="pathway">
    <text evidence="1">Protein modification; protein glycosylation.</text>
</comment>
<keyword evidence="5" id="KW-1133">Transmembrane helix</keyword>
<feature type="domain" description="Fucosyltransferase C-terminal" evidence="7">
    <location>
        <begin position="958"/>
        <end position="999"/>
    </location>
</feature>
<dbReference type="InterPro" id="IPR038577">
    <property type="entry name" value="GT10-like_C_sf"/>
</dbReference>
<evidence type="ECO:0000256" key="1">
    <source>
        <dbReference type="ARBA" id="ARBA00004922"/>
    </source>
</evidence>
<dbReference type="GeneID" id="20526402"/>
<dbReference type="RefSeq" id="XP_009493857.1">
    <property type="nucleotide sequence ID" value="XM_009495582.1"/>
</dbReference>
<organism evidence="8">
    <name type="scientific">Fonticula alba</name>
    <name type="common">Slime mold</name>
    <dbReference type="NCBI Taxonomy" id="691883"/>
    <lineage>
        <taxon>Eukaryota</taxon>
        <taxon>Rotosphaerida</taxon>
        <taxon>Fonticulaceae</taxon>
        <taxon>Fonticula</taxon>
    </lineage>
</organism>
<evidence type="ECO:0000313" key="8">
    <source>
        <dbReference type="EMBL" id="KCV72279.1"/>
    </source>
</evidence>
<proteinExistence type="inferred from homology"/>
<dbReference type="AlphaFoldDB" id="A0A058ZD19"/>
<feature type="region of interest" description="Disordered" evidence="6">
    <location>
        <begin position="1123"/>
        <end position="1146"/>
    </location>
</feature>
<evidence type="ECO:0000256" key="3">
    <source>
        <dbReference type="ARBA" id="ARBA00022676"/>
    </source>
</evidence>
<evidence type="ECO:0000256" key="4">
    <source>
        <dbReference type="ARBA" id="ARBA00022679"/>
    </source>
</evidence>